<gene>
    <name evidence="2" type="ORF">C3729_01905</name>
</gene>
<evidence type="ECO:0000313" key="2">
    <source>
        <dbReference type="EMBL" id="PPZ92785.1"/>
    </source>
</evidence>
<sequence>MKNFARILTTFILLLIAQNFYSQANNNNKTVELENQNLKFKADNILENKTTGIITFFGNAALMSDSINFEGAEKIIFNTQTKKIEILKPKNFKIFHLNYLIKEKSDNYNLMIYDMKENTLTL</sequence>
<feature type="signal peptide" evidence="1">
    <location>
        <begin position="1"/>
        <end position="24"/>
    </location>
</feature>
<reference evidence="2 3" key="1">
    <citation type="submission" date="2018-02" db="EMBL/GenBank/DDBJ databases">
        <title>Draft genome sequence of bacterial isolates from marine environment.</title>
        <authorList>
            <person name="Singh S.K."/>
            <person name="Hill R."/>
            <person name="Major S."/>
            <person name="Cai H."/>
            <person name="Li Y."/>
        </authorList>
    </citation>
    <scope>NUCLEOTIDE SEQUENCE [LARGE SCALE GENOMIC DNA]</scope>
    <source>
        <strain evidence="2 3">IMET F</strain>
    </source>
</reference>
<proteinExistence type="predicted"/>
<evidence type="ECO:0000313" key="3">
    <source>
        <dbReference type="Proteomes" id="UP000238565"/>
    </source>
</evidence>
<dbReference type="RefSeq" id="WP_104792582.1">
    <property type="nucleotide sequence ID" value="NZ_PTPZ01000001.1"/>
</dbReference>
<name>A0A2S7I8C1_9FLAO</name>
<keyword evidence="1" id="KW-0732">Signal</keyword>
<dbReference type="EMBL" id="PTPZ01000001">
    <property type="protein sequence ID" value="PPZ92785.1"/>
    <property type="molecule type" value="Genomic_DNA"/>
</dbReference>
<evidence type="ECO:0000256" key="1">
    <source>
        <dbReference type="SAM" id="SignalP"/>
    </source>
</evidence>
<organism evidence="2 3">
    <name type="scientific">Cloacibacterium normanense</name>
    <dbReference type="NCBI Taxonomy" id="237258"/>
    <lineage>
        <taxon>Bacteria</taxon>
        <taxon>Pseudomonadati</taxon>
        <taxon>Bacteroidota</taxon>
        <taxon>Flavobacteriia</taxon>
        <taxon>Flavobacteriales</taxon>
        <taxon>Weeksellaceae</taxon>
    </lineage>
</organism>
<dbReference type="AlphaFoldDB" id="A0A2S7I8C1"/>
<dbReference type="Proteomes" id="UP000238565">
    <property type="component" value="Unassembled WGS sequence"/>
</dbReference>
<accession>A0A2S7I8C1</accession>
<feature type="chain" id="PRO_5015542315" evidence="1">
    <location>
        <begin position="25"/>
        <end position="122"/>
    </location>
</feature>
<protein>
    <submittedName>
        <fullName evidence="2">Uncharacterized protein</fullName>
    </submittedName>
</protein>
<comment type="caution">
    <text evidence="2">The sequence shown here is derived from an EMBL/GenBank/DDBJ whole genome shotgun (WGS) entry which is preliminary data.</text>
</comment>